<dbReference type="Pfam" id="PF05345">
    <property type="entry name" value="He_PIG"/>
    <property type="match status" value="6"/>
</dbReference>
<evidence type="ECO:0000313" key="3">
    <source>
        <dbReference type="EMBL" id="MFD1712233.1"/>
    </source>
</evidence>
<name>A0ABW4KXK2_9BURK</name>
<organism evidence="3 4">
    <name type="scientific">Ottowia flava</name>
    <dbReference type="NCBI Taxonomy" id="2675430"/>
    <lineage>
        <taxon>Bacteria</taxon>
        <taxon>Pseudomonadati</taxon>
        <taxon>Pseudomonadota</taxon>
        <taxon>Betaproteobacteria</taxon>
        <taxon>Burkholderiales</taxon>
        <taxon>Comamonadaceae</taxon>
        <taxon>Ottowia</taxon>
    </lineage>
</organism>
<dbReference type="SUPFAM" id="SSF49313">
    <property type="entry name" value="Cadherin-like"/>
    <property type="match status" value="5"/>
</dbReference>
<keyword evidence="4" id="KW-1185">Reference proteome</keyword>
<protein>
    <submittedName>
        <fullName evidence="3">Beta strand repeat-containing protein</fullName>
    </submittedName>
</protein>
<proteinExistence type="predicted"/>
<dbReference type="RefSeq" id="WP_377615092.1">
    <property type="nucleotide sequence ID" value="NZ_JBHUEJ010000036.1"/>
</dbReference>
<dbReference type="NCBIfam" id="TIGR04174">
    <property type="entry name" value="IPTL_CTERM"/>
    <property type="match status" value="1"/>
</dbReference>
<dbReference type="Gene3D" id="2.60.40.10">
    <property type="entry name" value="Immunoglobulins"/>
    <property type="match status" value="6"/>
</dbReference>
<dbReference type="Proteomes" id="UP001597304">
    <property type="component" value="Unassembled WGS sequence"/>
</dbReference>
<dbReference type="PANTHER" id="PTHR37494:SF1">
    <property type="entry name" value="STAPHYLOCOCCUS AUREUS SURFACE PROTEIN A"/>
    <property type="match status" value="1"/>
</dbReference>
<accession>A0ABW4KXK2</accession>
<dbReference type="InterPro" id="IPR026442">
    <property type="entry name" value="IPTL_CTERM"/>
</dbReference>
<gene>
    <name evidence="3" type="ORF">ACFSF0_16625</name>
</gene>
<feature type="transmembrane region" description="Helical" evidence="1">
    <location>
        <begin position="924"/>
        <end position="944"/>
    </location>
</feature>
<comment type="caution">
    <text evidence="3">The sequence shown here is derived from an EMBL/GenBank/DDBJ whole genome shotgun (WGS) entry which is preliminary data.</text>
</comment>
<evidence type="ECO:0000256" key="1">
    <source>
        <dbReference type="SAM" id="Phobius"/>
    </source>
</evidence>
<dbReference type="InterPro" id="IPR013783">
    <property type="entry name" value="Ig-like_fold"/>
</dbReference>
<evidence type="ECO:0000313" key="4">
    <source>
        <dbReference type="Proteomes" id="UP001597304"/>
    </source>
</evidence>
<keyword evidence="1" id="KW-1133">Transmembrane helix</keyword>
<reference evidence="4" key="1">
    <citation type="journal article" date="2019" name="Int. J. Syst. Evol. Microbiol.">
        <title>The Global Catalogue of Microorganisms (GCM) 10K type strain sequencing project: providing services to taxonomists for standard genome sequencing and annotation.</title>
        <authorList>
            <consortium name="The Broad Institute Genomics Platform"/>
            <consortium name="The Broad Institute Genome Sequencing Center for Infectious Disease"/>
            <person name="Wu L."/>
            <person name="Ma J."/>
        </authorList>
    </citation>
    <scope>NUCLEOTIDE SEQUENCE [LARGE SCALE GENOMIC DNA]</scope>
    <source>
        <strain evidence="4">LMG 29247</strain>
    </source>
</reference>
<evidence type="ECO:0000259" key="2">
    <source>
        <dbReference type="Pfam" id="PF18203"/>
    </source>
</evidence>
<dbReference type="Pfam" id="PF18203">
    <property type="entry name" value="IPTL-CTERM"/>
    <property type="match status" value="1"/>
</dbReference>
<dbReference type="InterPro" id="IPR053784">
    <property type="entry name" value="Choice_anch_U_dom"/>
</dbReference>
<keyword evidence="1" id="KW-0812">Transmembrane</keyword>
<dbReference type="NCBIfam" id="NF041766">
    <property type="entry name" value="choice_anch_U"/>
    <property type="match status" value="1"/>
</dbReference>
<feature type="domain" description="IPTL-CTERM protein sorting" evidence="2">
    <location>
        <begin position="926"/>
        <end position="950"/>
    </location>
</feature>
<keyword evidence="1" id="KW-0472">Membrane</keyword>
<dbReference type="InterPro" id="IPR015919">
    <property type="entry name" value="Cadherin-like_sf"/>
</dbReference>
<dbReference type="EMBL" id="JBHUEJ010000036">
    <property type="protein sequence ID" value="MFD1712233.1"/>
    <property type="molecule type" value="Genomic_DNA"/>
</dbReference>
<sequence>MSHAFDGGFSVVDQTIQGTGCPVAFISQSSSGTASVQFISYDRQAGGSVWNVNSIQSYPTYVPPGSPPGTPPSGGPVTVADLEACGLSNVINLAQNGADGPSRAADAYMGFSFRATQSGVIYDYEVAIKGASGTQVVNTRTPVSAPTIVLAPAALPGSTVGVAYSQTVTASGGVAPYSFALTGALPAGLAFNSVTGVLSGTPSTAGSFPISVSATDSGVHLGSQSYVLNVAPPTITVTPVSVPAGTVGVGYSQSVSATGGIAPYTYGVAGGALPAGLSLSTIGLITGVPTAGGSFNFTLRATSNSTGVGAPHSGTRSYTLVINPPTIGVTPATLPAATAGAAYSQNLSASGGTAGYTFAVTAGTLPPGMTLSSAGVLSGTSTASNTFNFTVTATDSSTGTGPYPGSRAYTLQVMAPGVTVLPATLPNGAVGSAYSQSFSATGGTAPYTYSLAVGPLPPGLTLSAGVLSGTPTSGGTFSFSVRAIDATTGPAAPYSGERAYTVTIGPPTITVAPSTLPSAAVASTYSQTVTASGGTAPYQYTVTAGALPAGLALSTAGVISGTPTAAGSFNFTVSARDSSAGAGPYTGSQAYTLTVSAPTITLTPGTLAAAAVGSAYSQTLTASGGVSPYTYSVSAGALPAGLALSPAGVLSGTPTAGGDFIFSVRARDSSTGTGAPFEATVAYTLTVAKAAQTLTFPAQSPASHTYASAGTFAINPPATSDAPANPVRPIVYSSLTTGVCTVAGTTVTMVASGACTLAADQAGDTSYLAAAQVTQTVMIDGIKSFSGTTVPGPGGTAGPASASFTGGGAACGFDAAGTGFEAASAAPPPGKVLPQGMFRFRLTGCDTGSTVTMTVTWPQAVGEYGKYGRETVGAAGSTWFTPPGLAISGNSASFTITDGGVGDGDGADGVIADPTGPLAAAPPVVVPTLGAWALALLAGLLGLLGRRRWRTA</sequence>
<dbReference type="PANTHER" id="PTHR37494">
    <property type="entry name" value="HEMAGGLUTININ"/>
    <property type="match status" value="1"/>
</dbReference>